<evidence type="ECO:0000313" key="1">
    <source>
        <dbReference type="EMBL" id="KAH7147038.1"/>
    </source>
</evidence>
<sequence>LSGQLTPSLQNYILSHLSAVYEASYHPVYIREYLMRLPFGALAGKKDELLSRVRRACLKADPGAPIYITIQDFDNFEKRQHLTGLRQRPSDDVARGRIKYIRDGLEKPLIDERQREF</sequence>
<reference evidence="1" key="1">
    <citation type="journal article" date="2021" name="Nat. Commun.">
        <title>Genetic determinants of endophytism in the Arabidopsis root mycobiome.</title>
        <authorList>
            <person name="Mesny F."/>
            <person name="Miyauchi S."/>
            <person name="Thiergart T."/>
            <person name="Pickel B."/>
            <person name="Atanasova L."/>
            <person name="Karlsson M."/>
            <person name="Huettel B."/>
            <person name="Barry K.W."/>
            <person name="Haridas S."/>
            <person name="Chen C."/>
            <person name="Bauer D."/>
            <person name="Andreopoulos W."/>
            <person name="Pangilinan J."/>
            <person name="LaButti K."/>
            <person name="Riley R."/>
            <person name="Lipzen A."/>
            <person name="Clum A."/>
            <person name="Drula E."/>
            <person name="Henrissat B."/>
            <person name="Kohler A."/>
            <person name="Grigoriev I.V."/>
            <person name="Martin F.M."/>
            <person name="Hacquard S."/>
        </authorList>
    </citation>
    <scope>NUCLEOTIDE SEQUENCE</scope>
    <source>
        <strain evidence="1">MPI-CAGE-AT-0021</strain>
    </source>
</reference>
<proteinExistence type="predicted"/>
<accession>A0A9P9EU93</accession>
<evidence type="ECO:0000313" key="2">
    <source>
        <dbReference type="Proteomes" id="UP000717696"/>
    </source>
</evidence>
<organism evidence="1 2">
    <name type="scientific">Dactylonectria estremocensis</name>
    <dbReference type="NCBI Taxonomy" id="1079267"/>
    <lineage>
        <taxon>Eukaryota</taxon>
        <taxon>Fungi</taxon>
        <taxon>Dikarya</taxon>
        <taxon>Ascomycota</taxon>
        <taxon>Pezizomycotina</taxon>
        <taxon>Sordariomycetes</taxon>
        <taxon>Hypocreomycetidae</taxon>
        <taxon>Hypocreales</taxon>
        <taxon>Nectriaceae</taxon>
        <taxon>Dactylonectria</taxon>
    </lineage>
</organism>
<keyword evidence="2" id="KW-1185">Reference proteome</keyword>
<feature type="non-terminal residue" evidence="1">
    <location>
        <position position="1"/>
    </location>
</feature>
<dbReference type="OrthoDB" id="5243844at2759"/>
<dbReference type="Proteomes" id="UP000717696">
    <property type="component" value="Unassembled WGS sequence"/>
</dbReference>
<name>A0A9P9EU93_9HYPO</name>
<comment type="caution">
    <text evidence="1">The sequence shown here is derived from an EMBL/GenBank/DDBJ whole genome shotgun (WGS) entry which is preliminary data.</text>
</comment>
<protein>
    <submittedName>
        <fullName evidence="1">Uncharacterized protein</fullName>
    </submittedName>
</protein>
<feature type="non-terminal residue" evidence="1">
    <location>
        <position position="117"/>
    </location>
</feature>
<dbReference type="AlphaFoldDB" id="A0A9P9EU93"/>
<gene>
    <name evidence="1" type="ORF">B0J13DRAFT_410996</name>
</gene>
<dbReference type="EMBL" id="JAGMUU010000008">
    <property type="protein sequence ID" value="KAH7147038.1"/>
    <property type="molecule type" value="Genomic_DNA"/>
</dbReference>